<dbReference type="PANTHER" id="PTHR19237:SF20">
    <property type="entry name" value="NUCLEOBINDIN 1"/>
    <property type="match status" value="1"/>
</dbReference>
<dbReference type="PANTHER" id="PTHR19237">
    <property type="entry name" value="NUCLEOBINDIN"/>
    <property type="match status" value="1"/>
</dbReference>
<dbReference type="InterPro" id="IPR018247">
    <property type="entry name" value="EF_Hand_1_Ca_BS"/>
</dbReference>
<dbReference type="Pfam" id="PF13499">
    <property type="entry name" value="EF-hand_7"/>
    <property type="match status" value="1"/>
</dbReference>
<dbReference type="InterPro" id="IPR040250">
    <property type="entry name" value="Nucleobindin"/>
</dbReference>
<dbReference type="GO" id="GO:0005509">
    <property type="term" value="F:calcium ion binding"/>
    <property type="evidence" value="ECO:0007669"/>
    <property type="project" value="InterPro"/>
</dbReference>
<protein>
    <recommendedName>
        <fullName evidence="5">EF-hand domain-containing protein</fullName>
    </recommendedName>
</protein>
<dbReference type="GO" id="GO:0005793">
    <property type="term" value="C:endoplasmic reticulum-Golgi intermediate compartment"/>
    <property type="evidence" value="ECO:0007669"/>
    <property type="project" value="TreeGrafter"/>
</dbReference>
<proteinExistence type="predicted"/>
<feature type="domain" description="EF-hand" evidence="5">
    <location>
        <begin position="44"/>
        <end position="103"/>
    </location>
</feature>
<dbReference type="GO" id="GO:0070062">
    <property type="term" value="C:extracellular exosome"/>
    <property type="evidence" value="ECO:0007669"/>
    <property type="project" value="TreeGrafter"/>
</dbReference>
<feature type="signal peptide" evidence="4">
    <location>
        <begin position="1"/>
        <end position="19"/>
    </location>
</feature>
<keyword evidence="2" id="KW-0106">Calcium</keyword>
<dbReference type="PROSITE" id="PS00018">
    <property type="entry name" value="EF_HAND_1"/>
    <property type="match status" value="1"/>
</dbReference>
<gene>
    <name evidence="6" type="ORF">G6F51_000080</name>
</gene>
<evidence type="ECO:0000256" key="1">
    <source>
        <dbReference type="ARBA" id="ARBA00022729"/>
    </source>
</evidence>
<evidence type="ECO:0000259" key="5">
    <source>
        <dbReference type="Pfam" id="PF13499"/>
    </source>
</evidence>
<dbReference type="AlphaFoldDB" id="A0A9P6YPV2"/>
<dbReference type="Proteomes" id="UP000717996">
    <property type="component" value="Unassembled WGS sequence"/>
</dbReference>
<dbReference type="InterPro" id="IPR002048">
    <property type="entry name" value="EF_hand_dom"/>
</dbReference>
<comment type="caution">
    <text evidence="6">The sequence shown here is derived from an EMBL/GenBank/DDBJ whole genome shotgun (WGS) entry which is preliminary data.</text>
</comment>
<sequence>MMIKTIVFIGMTFLATAMGEIQHPFEKTHMKETHQMEVADEVSFFKIHDLNKDGFWDESELMSMYGVERGIDPKAEHIQVIIEEIYKAMDLNKDKFISQDEYISSTFLPTVTKQQEEKEKEIKKKSKNNTKNKKQDKSKKKKKQDADYEFVVPAKFRA</sequence>
<evidence type="ECO:0000313" key="6">
    <source>
        <dbReference type="EMBL" id="KAG1554215.1"/>
    </source>
</evidence>
<dbReference type="Gene3D" id="1.10.238.10">
    <property type="entry name" value="EF-hand"/>
    <property type="match status" value="1"/>
</dbReference>
<organism evidence="6 7">
    <name type="scientific">Rhizopus oryzae</name>
    <name type="common">Mucormycosis agent</name>
    <name type="synonym">Rhizopus arrhizus var. delemar</name>
    <dbReference type="NCBI Taxonomy" id="64495"/>
    <lineage>
        <taxon>Eukaryota</taxon>
        <taxon>Fungi</taxon>
        <taxon>Fungi incertae sedis</taxon>
        <taxon>Mucoromycota</taxon>
        <taxon>Mucoromycotina</taxon>
        <taxon>Mucoromycetes</taxon>
        <taxon>Mucorales</taxon>
        <taxon>Mucorineae</taxon>
        <taxon>Rhizopodaceae</taxon>
        <taxon>Rhizopus</taxon>
    </lineage>
</organism>
<dbReference type="SUPFAM" id="SSF47473">
    <property type="entry name" value="EF-hand"/>
    <property type="match status" value="1"/>
</dbReference>
<feature type="chain" id="PRO_5040340983" description="EF-hand domain-containing protein" evidence="4">
    <location>
        <begin position="20"/>
        <end position="158"/>
    </location>
</feature>
<name>A0A9P6YPV2_RHIOR</name>
<accession>A0A9P6YPV2</accession>
<feature type="region of interest" description="Disordered" evidence="3">
    <location>
        <begin position="112"/>
        <end position="146"/>
    </location>
</feature>
<dbReference type="OrthoDB" id="289247at2759"/>
<evidence type="ECO:0000256" key="4">
    <source>
        <dbReference type="SAM" id="SignalP"/>
    </source>
</evidence>
<reference evidence="6" key="1">
    <citation type="journal article" date="2020" name="Microb. Genom.">
        <title>Genetic diversity of clinical and environmental Mucorales isolates obtained from an investigation of mucormycosis cases among solid organ transplant recipients.</title>
        <authorList>
            <person name="Nguyen M.H."/>
            <person name="Kaul D."/>
            <person name="Muto C."/>
            <person name="Cheng S.J."/>
            <person name="Richter R.A."/>
            <person name="Bruno V.M."/>
            <person name="Liu G."/>
            <person name="Beyhan S."/>
            <person name="Sundermann A.J."/>
            <person name="Mounaud S."/>
            <person name="Pasculle A.W."/>
            <person name="Nierman W.C."/>
            <person name="Driscoll E."/>
            <person name="Cumbie R."/>
            <person name="Clancy C.J."/>
            <person name="Dupont C.L."/>
        </authorList>
    </citation>
    <scope>NUCLEOTIDE SEQUENCE</scope>
    <source>
        <strain evidence="6">GL16</strain>
    </source>
</reference>
<dbReference type="InterPro" id="IPR011992">
    <property type="entry name" value="EF-hand-dom_pair"/>
</dbReference>
<evidence type="ECO:0000256" key="3">
    <source>
        <dbReference type="SAM" id="MobiDB-lite"/>
    </source>
</evidence>
<feature type="compositionally biased region" description="Basic residues" evidence="3">
    <location>
        <begin position="123"/>
        <end position="143"/>
    </location>
</feature>
<dbReference type="EMBL" id="JAANIT010000004">
    <property type="protein sequence ID" value="KAG1554215.1"/>
    <property type="molecule type" value="Genomic_DNA"/>
</dbReference>
<keyword evidence="1 4" id="KW-0732">Signal</keyword>
<evidence type="ECO:0000313" key="7">
    <source>
        <dbReference type="Proteomes" id="UP000717996"/>
    </source>
</evidence>
<evidence type="ECO:0000256" key="2">
    <source>
        <dbReference type="ARBA" id="ARBA00022837"/>
    </source>
</evidence>